<dbReference type="PANTHER" id="PTHR37984">
    <property type="entry name" value="PROTEIN CBG26694"/>
    <property type="match status" value="1"/>
</dbReference>
<gene>
    <name evidence="2" type="ORF">Tci_044071</name>
</gene>
<dbReference type="InterPro" id="IPR050951">
    <property type="entry name" value="Retrovirus_Pol_polyprotein"/>
</dbReference>
<comment type="caution">
    <text evidence="2">The sequence shown here is derived from an EMBL/GenBank/DDBJ whole genome shotgun (WGS) entry which is preliminary data.</text>
</comment>
<dbReference type="Pfam" id="PF00078">
    <property type="entry name" value="RVT_1"/>
    <property type="match status" value="1"/>
</dbReference>
<dbReference type="CDD" id="cd01647">
    <property type="entry name" value="RT_LTR"/>
    <property type="match status" value="1"/>
</dbReference>
<dbReference type="InterPro" id="IPR043502">
    <property type="entry name" value="DNA/RNA_pol_sf"/>
</dbReference>
<evidence type="ECO:0000313" key="2">
    <source>
        <dbReference type="EMBL" id="GEU72093.1"/>
    </source>
</evidence>
<dbReference type="SUPFAM" id="SSF56672">
    <property type="entry name" value="DNA/RNA polymerases"/>
    <property type="match status" value="1"/>
</dbReference>
<feature type="domain" description="Reverse transcriptase" evidence="1">
    <location>
        <begin position="1"/>
        <end position="80"/>
    </location>
</feature>
<dbReference type="GO" id="GO:0003964">
    <property type="term" value="F:RNA-directed DNA polymerase activity"/>
    <property type="evidence" value="ECO:0007669"/>
    <property type="project" value="UniProtKB-KW"/>
</dbReference>
<organism evidence="2">
    <name type="scientific">Tanacetum cinerariifolium</name>
    <name type="common">Dalmatian daisy</name>
    <name type="synonym">Chrysanthemum cinerariifolium</name>
    <dbReference type="NCBI Taxonomy" id="118510"/>
    <lineage>
        <taxon>Eukaryota</taxon>
        <taxon>Viridiplantae</taxon>
        <taxon>Streptophyta</taxon>
        <taxon>Embryophyta</taxon>
        <taxon>Tracheophyta</taxon>
        <taxon>Spermatophyta</taxon>
        <taxon>Magnoliopsida</taxon>
        <taxon>eudicotyledons</taxon>
        <taxon>Gunneridae</taxon>
        <taxon>Pentapetalae</taxon>
        <taxon>asterids</taxon>
        <taxon>campanulids</taxon>
        <taxon>Asterales</taxon>
        <taxon>Asteraceae</taxon>
        <taxon>Asteroideae</taxon>
        <taxon>Anthemideae</taxon>
        <taxon>Anthemidinae</taxon>
        <taxon>Tanacetum</taxon>
    </lineage>
</organism>
<protein>
    <submittedName>
        <fullName evidence="2">Reverse transcriptase domain-containing protein</fullName>
    </submittedName>
</protein>
<keyword evidence="2" id="KW-0695">RNA-directed DNA polymerase</keyword>
<dbReference type="Gene3D" id="3.30.70.270">
    <property type="match status" value="2"/>
</dbReference>
<reference evidence="2" key="1">
    <citation type="journal article" date="2019" name="Sci. Rep.">
        <title>Draft genome of Tanacetum cinerariifolium, the natural source of mosquito coil.</title>
        <authorList>
            <person name="Yamashiro T."/>
            <person name="Shiraishi A."/>
            <person name="Satake H."/>
            <person name="Nakayama K."/>
        </authorList>
    </citation>
    <scope>NUCLEOTIDE SEQUENCE</scope>
</reference>
<accession>A0A6L2MDL3</accession>
<dbReference type="AlphaFoldDB" id="A0A6L2MDL3"/>
<dbReference type="PANTHER" id="PTHR37984:SF5">
    <property type="entry name" value="PROTEIN NYNRIN-LIKE"/>
    <property type="match status" value="1"/>
</dbReference>
<dbReference type="InterPro" id="IPR000477">
    <property type="entry name" value="RT_dom"/>
</dbReference>
<dbReference type="EMBL" id="BKCJ010006427">
    <property type="protein sequence ID" value="GEU72093.1"/>
    <property type="molecule type" value="Genomic_DNA"/>
</dbReference>
<name>A0A6L2MDL3_TANCI</name>
<keyword evidence="2" id="KW-0548">Nucleotidyltransferase</keyword>
<evidence type="ECO:0000259" key="1">
    <source>
        <dbReference type="Pfam" id="PF00078"/>
    </source>
</evidence>
<proteinExistence type="predicted"/>
<keyword evidence="2" id="KW-0808">Transferase</keyword>
<dbReference type="InterPro" id="IPR043128">
    <property type="entry name" value="Rev_trsase/Diguanyl_cyclase"/>
</dbReference>
<sequence length="160" mass="18482">MHFGLKNAGATYQRLVDKVFGDQIERNLKAYIDDMVIKNTFEEEILQDIQETFDRFRSVNMKLNPKKCSFGVEEGPFLGHFITKQGIRASPSKVKSVTDLEPPRMLKEIYSLNGKLAALSRFLSKAFEKSLPFFKALKSCTDNKTIQWTADFEEAFRRMK</sequence>